<evidence type="ECO:0000313" key="3">
    <source>
        <dbReference type="Proteomes" id="UP001630127"/>
    </source>
</evidence>
<name>A0ABD3ASK5_9GENT</name>
<dbReference type="EMBL" id="JBJUIK010000003">
    <property type="protein sequence ID" value="KAL3534051.1"/>
    <property type="molecule type" value="Genomic_DNA"/>
</dbReference>
<protein>
    <submittedName>
        <fullName evidence="2">Uncharacterized protein</fullName>
    </submittedName>
</protein>
<keyword evidence="3" id="KW-1185">Reference proteome</keyword>
<comment type="caution">
    <text evidence="2">The sequence shown here is derived from an EMBL/GenBank/DDBJ whole genome shotgun (WGS) entry which is preliminary data.</text>
</comment>
<dbReference type="Proteomes" id="UP001630127">
    <property type="component" value="Unassembled WGS sequence"/>
</dbReference>
<evidence type="ECO:0000313" key="2">
    <source>
        <dbReference type="EMBL" id="KAL3534051.1"/>
    </source>
</evidence>
<evidence type="ECO:0000256" key="1">
    <source>
        <dbReference type="SAM" id="MobiDB-lite"/>
    </source>
</evidence>
<feature type="region of interest" description="Disordered" evidence="1">
    <location>
        <begin position="1"/>
        <end position="26"/>
    </location>
</feature>
<feature type="region of interest" description="Disordered" evidence="1">
    <location>
        <begin position="67"/>
        <end position="121"/>
    </location>
</feature>
<organism evidence="2 3">
    <name type="scientific">Cinchona calisaya</name>
    <dbReference type="NCBI Taxonomy" id="153742"/>
    <lineage>
        <taxon>Eukaryota</taxon>
        <taxon>Viridiplantae</taxon>
        <taxon>Streptophyta</taxon>
        <taxon>Embryophyta</taxon>
        <taxon>Tracheophyta</taxon>
        <taxon>Spermatophyta</taxon>
        <taxon>Magnoliopsida</taxon>
        <taxon>eudicotyledons</taxon>
        <taxon>Gunneridae</taxon>
        <taxon>Pentapetalae</taxon>
        <taxon>asterids</taxon>
        <taxon>lamiids</taxon>
        <taxon>Gentianales</taxon>
        <taxon>Rubiaceae</taxon>
        <taxon>Cinchonoideae</taxon>
        <taxon>Cinchoneae</taxon>
        <taxon>Cinchona</taxon>
    </lineage>
</organism>
<dbReference type="AlphaFoldDB" id="A0ABD3ASK5"/>
<reference evidence="2 3" key="1">
    <citation type="submission" date="2024-11" db="EMBL/GenBank/DDBJ databases">
        <title>A near-complete genome assembly of Cinchona calisaya.</title>
        <authorList>
            <person name="Lian D.C."/>
            <person name="Zhao X.W."/>
            <person name="Wei L."/>
        </authorList>
    </citation>
    <scope>NUCLEOTIDE SEQUENCE [LARGE SCALE GENOMIC DNA]</scope>
    <source>
        <tissue evidence="2">Nenye</tissue>
    </source>
</reference>
<sequence length="121" mass="13630">MDFGPTLGEEQRNVKNVYDDLSNNEERRRHYCPNPLLLEEQQLAAETEERYDSLVNEVTRVGKRMGMPLNAEKVAEVKSDAGPPEPSYDESSGPVPSDMPSRPQKDINDDDSNGMVSCRMN</sequence>
<gene>
    <name evidence="2" type="ORF">ACH5RR_007572</name>
</gene>
<proteinExistence type="predicted"/>
<accession>A0ABD3ASK5</accession>